<feature type="transmembrane region" description="Helical" evidence="5">
    <location>
        <begin position="51"/>
        <end position="72"/>
    </location>
</feature>
<keyword evidence="4 5" id="KW-0472">Membrane</keyword>
<dbReference type="RefSeq" id="XP_014179002.1">
    <property type="nucleotide sequence ID" value="XM_014323527.1"/>
</dbReference>
<evidence type="ECO:0000313" key="8">
    <source>
        <dbReference type="Proteomes" id="UP000002748"/>
    </source>
</evidence>
<sequence length="338" mass="38918">MLAIDDVAESPIQGQLGNDHNGAANGKDEVYKGKNHPWAVNPATRLNHDTLINLIPTFGMILLTIAVNKSQWGQDFYRWLNANYTPFEINTWWIFGITTVQYWITGLIFCAFDMNDTLHNMVARFKIQPQRRITWAEYRQVFYVVAKNQLLMALPLSAASAYIAPRPTSLPLPGAWTTTWTYFVCLFFEEAGFFLVHRAVHSKRWYASVHKMHHQFQAPVAMASTYCTLTEHLFSNLLPIIAGLWLCDAHWSLAVMFFTSLQIGTLCTHSDYNIPGLYDALQHDWHHYSFTENFGPTGLFDRICGTDKNFKIWLKELKRRDAAGWKMNGRTELVDKTQ</sequence>
<dbReference type="Proteomes" id="UP000002748">
    <property type="component" value="Unassembled WGS sequence"/>
</dbReference>
<dbReference type="VEuPathDB" id="FungiDB:A1Q1_03247"/>
<evidence type="ECO:0000256" key="1">
    <source>
        <dbReference type="ARBA" id="ARBA00004370"/>
    </source>
</evidence>
<feature type="transmembrane region" description="Helical" evidence="5">
    <location>
        <begin position="92"/>
        <end position="112"/>
    </location>
</feature>
<dbReference type="EMBL" id="ALBS01000226">
    <property type="protein sequence ID" value="EJT47870.1"/>
    <property type="molecule type" value="Genomic_DNA"/>
</dbReference>
<dbReference type="HOGENOM" id="CLU_047036_1_2_1"/>
<keyword evidence="2 5" id="KW-0812">Transmembrane</keyword>
<feature type="transmembrane region" description="Helical" evidence="5">
    <location>
        <begin position="175"/>
        <end position="196"/>
    </location>
</feature>
<dbReference type="GO" id="GO:0005506">
    <property type="term" value="F:iron ion binding"/>
    <property type="evidence" value="ECO:0007669"/>
    <property type="project" value="InterPro"/>
</dbReference>
<dbReference type="GO" id="GO:0016020">
    <property type="term" value="C:membrane"/>
    <property type="evidence" value="ECO:0007669"/>
    <property type="project" value="UniProtKB-SubCell"/>
</dbReference>
<proteinExistence type="predicted"/>
<dbReference type="OrthoDB" id="408954at2759"/>
<evidence type="ECO:0000259" key="6">
    <source>
        <dbReference type="Pfam" id="PF04116"/>
    </source>
</evidence>
<organism evidence="7 8">
    <name type="scientific">Trichosporon asahii var. asahii (strain ATCC 90039 / CBS 2479 / JCM 2466 / KCTC 7840 / NBRC 103889/ NCYC 2677 / UAMH 7654)</name>
    <name type="common">Yeast</name>
    <dbReference type="NCBI Taxonomy" id="1186058"/>
    <lineage>
        <taxon>Eukaryota</taxon>
        <taxon>Fungi</taxon>
        <taxon>Dikarya</taxon>
        <taxon>Basidiomycota</taxon>
        <taxon>Agaricomycotina</taxon>
        <taxon>Tremellomycetes</taxon>
        <taxon>Trichosporonales</taxon>
        <taxon>Trichosporonaceae</taxon>
        <taxon>Trichosporon</taxon>
    </lineage>
</organism>
<protein>
    <submittedName>
        <fullName evidence="7">C-4 methylsterol oxidase</fullName>
    </submittedName>
</protein>
<keyword evidence="3 5" id="KW-1133">Transmembrane helix</keyword>
<reference evidence="7 8" key="1">
    <citation type="journal article" date="2012" name="Eukaryot. Cell">
        <title>Draft genome sequence of CBS 2479, the standard type strain of Trichosporon asahii.</title>
        <authorList>
            <person name="Yang R.Y."/>
            <person name="Li H.T."/>
            <person name="Zhu H."/>
            <person name="Zhou G.P."/>
            <person name="Wang M."/>
            <person name="Wang L."/>
        </authorList>
    </citation>
    <scope>NUCLEOTIDE SEQUENCE [LARGE SCALE GENOMIC DNA]</scope>
    <source>
        <strain evidence="8">ATCC 90039 / CBS 2479 / JCM 2466 / KCTC 7840 / NCYC 2677 / UAMH 7654</strain>
    </source>
</reference>
<evidence type="ECO:0000256" key="4">
    <source>
        <dbReference type="ARBA" id="ARBA00023136"/>
    </source>
</evidence>
<feature type="transmembrane region" description="Helical" evidence="5">
    <location>
        <begin position="141"/>
        <end position="163"/>
    </location>
</feature>
<dbReference type="PANTHER" id="PTHR11863">
    <property type="entry name" value="STEROL DESATURASE"/>
    <property type="match status" value="1"/>
</dbReference>
<comment type="caution">
    <text evidence="7">The sequence shown here is derived from an EMBL/GenBank/DDBJ whole genome shotgun (WGS) entry which is preliminary data.</text>
</comment>
<evidence type="ECO:0000256" key="5">
    <source>
        <dbReference type="SAM" id="Phobius"/>
    </source>
</evidence>
<dbReference type="GO" id="GO:0008610">
    <property type="term" value="P:lipid biosynthetic process"/>
    <property type="evidence" value="ECO:0007669"/>
    <property type="project" value="InterPro"/>
</dbReference>
<dbReference type="GeneID" id="25986760"/>
<dbReference type="InterPro" id="IPR006694">
    <property type="entry name" value="Fatty_acid_hydroxylase"/>
</dbReference>
<evidence type="ECO:0000256" key="3">
    <source>
        <dbReference type="ARBA" id="ARBA00022989"/>
    </source>
</evidence>
<dbReference type="Pfam" id="PF04116">
    <property type="entry name" value="FA_hydroxylase"/>
    <property type="match status" value="1"/>
</dbReference>
<comment type="subcellular location">
    <subcellularLocation>
        <location evidence="1">Membrane</location>
    </subcellularLocation>
</comment>
<dbReference type="KEGG" id="tasa:A1Q1_03247"/>
<evidence type="ECO:0000256" key="2">
    <source>
        <dbReference type="ARBA" id="ARBA00022692"/>
    </source>
</evidence>
<accession>J4UAQ8</accession>
<evidence type="ECO:0000313" key="7">
    <source>
        <dbReference type="EMBL" id="EJT47870.1"/>
    </source>
</evidence>
<gene>
    <name evidence="7" type="ORF">A1Q1_03247</name>
</gene>
<dbReference type="InterPro" id="IPR050307">
    <property type="entry name" value="Sterol_Desaturase_Related"/>
</dbReference>
<dbReference type="AlphaFoldDB" id="J4UAQ8"/>
<dbReference type="GO" id="GO:0016491">
    <property type="term" value="F:oxidoreductase activity"/>
    <property type="evidence" value="ECO:0007669"/>
    <property type="project" value="InterPro"/>
</dbReference>
<feature type="domain" description="Fatty acid hydroxylase" evidence="6">
    <location>
        <begin position="183"/>
        <end position="306"/>
    </location>
</feature>
<name>J4UAQ8_TRIAS</name>